<comment type="similarity">
    <text evidence="2">Belongs to the FAD-binding oxidoreductase/transferase type 4 family.</text>
</comment>
<evidence type="ECO:0000256" key="1">
    <source>
        <dbReference type="ARBA" id="ARBA00001974"/>
    </source>
</evidence>
<dbReference type="InterPro" id="IPR016164">
    <property type="entry name" value="FAD-linked_Oxase-like_C"/>
</dbReference>
<comment type="caution">
    <text evidence="10">The sequence shown here is derived from an EMBL/GenBank/DDBJ whole genome shotgun (WGS) entry which is preliminary data.</text>
</comment>
<dbReference type="InterPro" id="IPR006094">
    <property type="entry name" value="Oxid_FAD_bind_N"/>
</dbReference>
<dbReference type="Proteomes" id="UP000095358">
    <property type="component" value="Unassembled WGS sequence"/>
</dbReference>
<feature type="domain" description="FAD-binding PCMH-type" evidence="9">
    <location>
        <begin position="118"/>
        <end position="305"/>
    </location>
</feature>
<dbReference type="PANTHER" id="PTHR11748">
    <property type="entry name" value="D-LACTATE DEHYDROGENASE"/>
    <property type="match status" value="1"/>
</dbReference>
<dbReference type="SUPFAM" id="SSF55103">
    <property type="entry name" value="FAD-linked oxidases, C-terminal domain"/>
    <property type="match status" value="1"/>
</dbReference>
<dbReference type="InterPro" id="IPR016169">
    <property type="entry name" value="FAD-bd_PCMH_sub2"/>
</dbReference>
<comment type="catalytic activity">
    <reaction evidence="7">
        <text>(R)-lactate + 2 Fe(III)-[cytochrome c] = 2 Fe(II)-[cytochrome c] + pyruvate + 2 H(+)</text>
        <dbReference type="Rhea" id="RHEA:13521"/>
        <dbReference type="Rhea" id="RHEA-COMP:10350"/>
        <dbReference type="Rhea" id="RHEA-COMP:14399"/>
        <dbReference type="ChEBI" id="CHEBI:15361"/>
        <dbReference type="ChEBI" id="CHEBI:15378"/>
        <dbReference type="ChEBI" id="CHEBI:16004"/>
        <dbReference type="ChEBI" id="CHEBI:29033"/>
        <dbReference type="ChEBI" id="CHEBI:29034"/>
        <dbReference type="EC" id="1.1.2.4"/>
    </reaction>
</comment>
<dbReference type="FunFam" id="1.10.45.10:FF:000001">
    <property type="entry name" value="D-lactate dehydrogenase mitochondrial"/>
    <property type="match status" value="1"/>
</dbReference>
<name>A0A1E5RYY9_HANUV</name>
<dbReference type="Gene3D" id="1.10.45.10">
    <property type="entry name" value="Vanillyl-alcohol Oxidase, Chain A, domain 4"/>
    <property type="match status" value="1"/>
</dbReference>
<proteinExistence type="inferred from homology"/>
<evidence type="ECO:0000256" key="3">
    <source>
        <dbReference type="ARBA" id="ARBA00022630"/>
    </source>
</evidence>
<evidence type="ECO:0000256" key="7">
    <source>
        <dbReference type="ARBA" id="ARBA00051436"/>
    </source>
</evidence>
<keyword evidence="4" id="KW-0274">FAD</keyword>
<keyword evidence="11" id="KW-1185">Reference proteome</keyword>
<evidence type="ECO:0000256" key="2">
    <source>
        <dbReference type="ARBA" id="ARBA00008000"/>
    </source>
</evidence>
<dbReference type="Gene3D" id="3.30.465.10">
    <property type="match status" value="1"/>
</dbReference>
<dbReference type="GO" id="GO:0008720">
    <property type="term" value="F:D-lactate dehydrogenase (NAD+) activity"/>
    <property type="evidence" value="ECO:0007669"/>
    <property type="project" value="TreeGrafter"/>
</dbReference>
<dbReference type="PANTHER" id="PTHR11748:SF117">
    <property type="entry name" value="AER321WP"/>
    <property type="match status" value="1"/>
</dbReference>
<dbReference type="Pfam" id="PF02913">
    <property type="entry name" value="FAD-oxidase_C"/>
    <property type="match status" value="1"/>
</dbReference>
<organism evidence="10 11">
    <name type="scientific">Hanseniaspora uvarum</name>
    <name type="common">Yeast</name>
    <name type="synonym">Kloeckera apiculata</name>
    <dbReference type="NCBI Taxonomy" id="29833"/>
    <lineage>
        <taxon>Eukaryota</taxon>
        <taxon>Fungi</taxon>
        <taxon>Dikarya</taxon>
        <taxon>Ascomycota</taxon>
        <taxon>Saccharomycotina</taxon>
        <taxon>Saccharomycetes</taxon>
        <taxon>Saccharomycodales</taxon>
        <taxon>Saccharomycodaceae</taxon>
        <taxon>Hanseniaspora</taxon>
    </lineage>
</organism>
<accession>A0A1E5RYY9</accession>
<dbReference type="EMBL" id="LPNN01000002">
    <property type="protein sequence ID" value="OEJ92019.1"/>
    <property type="molecule type" value="Genomic_DNA"/>
</dbReference>
<dbReference type="PROSITE" id="PS51387">
    <property type="entry name" value="FAD_PCMH"/>
    <property type="match status" value="1"/>
</dbReference>
<keyword evidence="5" id="KW-0560">Oxidoreductase</keyword>
<protein>
    <recommendedName>
        <fullName evidence="6">D-lactate dehydrogenase (cytochrome)</fullName>
        <ecNumber evidence="6">1.1.2.4</ecNumber>
    </recommendedName>
    <alternativeName>
        <fullName evidence="8">D-lactate ferricytochrome C oxidoreductase</fullName>
    </alternativeName>
</protein>
<dbReference type="GO" id="GO:0071949">
    <property type="term" value="F:FAD binding"/>
    <property type="evidence" value="ECO:0007669"/>
    <property type="project" value="InterPro"/>
</dbReference>
<comment type="cofactor">
    <cofactor evidence="1">
        <name>FAD</name>
        <dbReference type="ChEBI" id="CHEBI:57692"/>
    </cofactor>
</comment>
<evidence type="ECO:0000256" key="8">
    <source>
        <dbReference type="ARBA" id="ARBA00083446"/>
    </source>
</evidence>
<dbReference type="EC" id="1.1.2.4" evidence="6"/>
<evidence type="ECO:0000256" key="6">
    <source>
        <dbReference type="ARBA" id="ARBA00038897"/>
    </source>
</evidence>
<reference evidence="11" key="1">
    <citation type="journal article" date="2016" name="Genome Announc.">
        <title>Genome sequences of three species of Hanseniaspora isolated from spontaneous wine fermentations.</title>
        <authorList>
            <person name="Sternes P.R."/>
            <person name="Lee D."/>
            <person name="Kutyna D.R."/>
            <person name="Borneman A.R."/>
        </authorList>
    </citation>
    <scope>NUCLEOTIDE SEQUENCE [LARGE SCALE GENOMIC DNA]</scope>
    <source>
        <strain evidence="11">AWRI3580</strain>
    </source>
</reference>
<evidence type="ECO:0000313" key="11">
    <source>
        <dbReference type="Proteomes" id="UP000095358"/>
    </source>
</evidence>
<evidence type="ECO:0000313" key="10">
    <source>
        <dbReference type="EMBL" id="OEJ92019.1"/>
    </source>
</evidence>
<dbReference type="SUPFAM" id="SSF56176">
    <property type="entry name" value="FAD-binding/transporter-associated domain-like"/>
    <property type="match status" value="1"/>
</dbReference>
<dbReference type="GO" id="GO:1903457">
    <property type="term" value="P:lactate catabolic process"/>
    <property type="evidence" value="ECO:0007669"/>
    <property type="project" value="TreeGrafter"/>
</dbReference>
<dbReference type="Gene3D" id="3.30.70.2740">
    <property type="match status" value="1"/>
</dbReference>
<dbReference type="AlphaFoldDB" id="A0A1E5RYY9"/>
<dbReference type="STRING" id="29833.A0A1E5RYY9"/>
<gene>
    <name evidence="10" type="ORF">AWRI3580_g785</name>
</gene>
<dbReference type="GO" id="GO:0005739">
    <property type="term" value="C:mitochondrion"/>
    <property type="evidence" value="ECO:0007669"/>
    <property type="project" value="TreeGrafter"/>
</dbReference>
<dbReference type="InterPro" id="IPR016171">
    <property type="entry name" value="Vanillyl_alc_oxidase_C-sub2"/>
</dbReference>
<dbReference type="VEuPathDB" id="FungiDB:AWRI3580_g785"/>
<dbReference type="Pfam" id="PF01565">
    <property type="entry name" value="FAD_binding_4"/>
    <property type="match status" value="1"/>
</dbReference>
<dbReference type="InterPro" id="IPR016166">
    <property type="entry name" value="FAD-bd_PCMH"/>
</dbReference>
<dbReference type="InterPro" id="IPR036318">
    <property type="entry name" value="FAD-bd_PCMH-like_sf"/>
</dbReference>
<evidence type="ECO:0000256" key="5">
    <source>
        <dbReference type="ARBA" id="ARBA00023002"/>
    </source>
</evidence>
<evidence type="ECO:0000259" key="9">
    <source>
        <dbReference type="PROSITE" id="PS51387"/>
    </source>
</evidence>
<evidence type="ECO:0000256" key="4">
    <source>
        <dbReference type="ARBA" id="ARBA00022827"/>
    </source>
</evidence>
<dbReference type="InterPro" id="IPR004113">
    <property type="entry name" value="FAD-bd_oxidored_4_C"/>
</dbReference>
<dbReference type="FunFam" id="3.30.70.2740:FF:000001">
    <property type="entry name" value="D-lactate dehydrogenase mitochondrial"/>
    <property type="match status" value="1"/>
</dbReference>
<sequence>MFTRNIIKGKVHLFRNVRSYSTKPSGSSSTLKYIAGGFLLGSGATLIYSYTSNLKSSNSTNKSTISVSDLPKLVYGDEKQLQLAIEELKTKINPLNITQHPDTILSHSDNGCNPIKPLDSQKPRYVVFAESTEEVSEILKVMHKYKIPTIPYGGGTSLEQHFFTTRDNSVVLNTSRMNKVLKINEDDLDASVQCGVTWNQLNDTLAELPLTVSGGSCLKFGCDCGLNANMSGMIATNASGIGAQKHGSMVQNVISITAVLADGTIVKTRQRPRKSSAGYNLTGLFSGSEGTLGVVTECIVKLTVVDPIETVCVVQFDDLYKASGAVSKFAQKGLVLDAIEMLDPNMMKAVNFSSQVNQTFDIKPTLFMKLSGINNVVVDEMVKEVKKISEEQGSSSFKFAKDKEEELELFAARKNALWIMLDYGYELFGEDVKLWITDAAVPLSKAAEYLKRSNEIVEKAGLTSVTVAHLGAGNFHIDLYYLPHQLPVCEKVVKDMCKLSIELEGTITGEHGIGLGKKELLPLEIGDASVDLMRKIKLSLDPNAILNPDKVIKIDPEEKFNGTWSGKY</sequence>
<dbReference type="OrthoDB" id="7786253at2759"/>
<dbReference type="GO" id="GO:0004458">
    <property type="term" value="F:D-lactate dehydrogenase (cytochrome) activity"/>
    <property type="evidence" value="ECO:0007669"/>
    <property type="project" value="UniProtKB-EC"/>
</dbReference>
<keyword evidence="3" id="KW-0285">Flavoprotein</keyword>